<dbReference type="Proteomes" id="UP000542674">
    <property type="component" value="Unassembled WGS sequence"/>
</dbReference>
<organism evidence="1 2">
    <name type="scientific">Saccharothrix violaceirubra</name>
    <dbReference type="NCBI Taxonomy" id="413306"/>
    <lineage>
        <taxon>Bacteria</taxon>
        <taxon>Bacillati</taxon>
        <taxon>Actinomycetota</taxon>
        <taxon>Actinomycetes</taxon>
        <taxon>Pseudonocardiales</taxon>
        <taxon>Pseudonocardiaceae</taxon>
        <taxon>Saccharothrix</taxon>
    </lineage>
</organism>
<gene>
    <name evidence="1" type="ORF">F4559_003507</name>
</gene>
<protein>
    <submittedName>
        <fullName evidence="1">Phosphoribosylformylglycinamidine (FGAM) synthase PurS component</fullName>
    </submittedName>
</protein>
<accession>A0A7W7T3Z7</accession>
<evidence type="ECO:0000313" key="1">
    <source>
        <dbReference type="EMBL" id="MBB4966148.1"/>
    </source>
</evidence>
<keyword evidence="2" id="KW-1185">Reference proteome</keyword>
<evidence type="ECO:0000313" key="2">
    <source>
        <dbReference type="Proteomes" id="UP000542674"/>
    </source>
</evidence>
<sequence>MSSGVQEGAQVGDAEGTVVDRTLGIMKADKVDDTQYKYS</sequence>
<comment type="caution">
    <text evidence="1">The sequence shown here is derived from an EMBL/GenBank/DDBJ whole genome shotgun (WGS) entry which is preliminary data.</text>
</comment>
<name>A0A7W7T3Z7_9PSEU</name>
<proteinExistence type="predicted"/>
<dbReference type="EMBL" id="JACHJS010000001">
    <property type="protein sequence ID" value="MBB4966148.1"/>
    <property type="molecule type" value="Genomic_DNA"/>
</dbReference>
<reference evidence="1 2" key="1">
    <citation type="submission" date="2020-08" db="EMBL/GenBank/DDBJ databases">
        <title>Sequencing the genomes of 1000 actinobacteria strains.</title>
        <authorList>
            <person name="Klenk H.-P."/>
        </authorList>
    </citation>
    <scope>NUCLEOTIDE SEQUENCE [LARGE SCALE GENOMIC DNA]</scope>
    <source>
        <strain evidence="1 2">DSM 45084</strain>
    </source>
</reference>
<dbReference type="AlphaFoldDB" id="A0A7W7T3Z7"/>